<dbReference type="PANTHER" id="PTHR10091:SF0">
    <property type="entry name" value="GALACTOSE MUTAROTASE"/>
    <property type="match status" value="1"/>
</dbReference>
<sequence>MAFEVRTTQGRAGDRSGEVYELTNDAGTVRAEVWPQWGFNCLKWQVRQENNRWADILFHMPDWESNPVPTRSGHPILFPFPGRLRDGRFTFEGKTYQLPLNESSKLHAIHGFTPRNKWRVTDWNGDSDFAFVTGEFNLAKDLPESLPLWPSDFRFSVTYRLYANKLRVDARVENVGSGPLPFGLGYHGYFRLPGMNSPDVADCVLQANVTEVWEVNENNLPTGWRKELPAELDFQQPRAVGGTALDNVFTSVSANEDRNSGFIELARLSHPNAVGRLRVRADASFRELVLFTPAHRHALAIEPYTCSADASNLQARGIDSGWRVLPPGGVWEGAVEYVWEPNEI</sequence>
<dbReference type="PANTHER" id="PTHR10091">
    <property type="entry name" value="ALDOSE-1-EPIMERASE"/>
    <property type="match status" value="1"/>
</dbReference>
<evidence type="ECO:0008006" key="3">
    <source>
        <dbReference type="Google" id="ProtNLM"/>
    </source>
</evidence>
<dbReference type="SUPFAM" id="SSF74650">
    <property type="entry name" value="Galactose mutarotase-like"/>
    <property type="match status" value="1"/>
</dbReference>
<name>A0A6P2D2C5_9BACT</name>
<reference evidence="1 2" key="1">
    <citation type="submission" date="2019-05" db="EMBL/GenBank/DDBJ databases">
        <authorList>
            <consortium name="Science for Life Laboratories"/>
        </authorList>
    </citation>
    <scope>NUCLEOTIDE SEQUENCE [LARGE SCALE GENOMIC DNA]</scope>
    <source>
        <strain evidence="1">Soil9</strain>
    </source>
</reference>
<evidence type="ECO:0000313" key="1">
    <source>
        <dbReference type="EMBL" id="VTR95007.1"/>
    </source>
</evidence>
<protein>
    <recommendedName>
        <fullName evidence="3">Aldose 1-epimerase</fullName>
    </recommendedName>
</protein>
<dbReference type="Pfam" id="PF01263">
    <property type="entry name" value="Aldose_epim"/>
    <property type="match status" value="1"/>
</dbReference>
<dbReference type="RefSeq" id="WP_162669479.1">
    <property type="nucleotide sequence ID" value="NZ_LR593886.1"/>
</dbReference>
<evidence type="ECO:0000313" key="2">
    <source>
        <dbReference type="Proteomes" id="UP000464178"/>
    </source>
</evidence>
<accession>A0A6P2D2C5</accession>
<dbReference type="GO" id="GO:0006006">
    <property type="term" value="P:glucose metabolic process"/>
    <property type="evidence" value="ECO:0007669"/>
    <property type="project" value="TreeGrafter"/>
</dbReference>
<organism evidence="1 2">
    <name type="scientific">Gemmata massiliana</name>
    <dbReference type="NCBI Taxonomy" id="1210884"/>
    <lineage>
        <taxon>Bacteria</taxon>
        <taxon>Pseudomonadati</taxon>
        <taxon>Planctomycetota</taxon>
        <taxon>Planctomycetia</taxon>
        <taxon>Gemmatales</taxon>
        <taxon>Gemmataceae</taxon>
        <taxon>Gemmata</taxon>
    </lineage>
</organism>
<keyword evidence="2" id="KW-1185">Reference proteome</keyword>
<dbReference type="InterPro" id="IPR014718">
    <property type="entry name" value="GH-type_carb-bd"/>
</dbReference>
<gene>
    <name evidence="1" type="ORF">SOIL9_27070</name>
</gene>
<dbReference type="EMBL" id="LR593886">
    <property type="protein sequence ID" value="VTR95007.1"/>
    <property type="molecule type" value="Genomic_DNA"/>
</dbReference>
<dbReference type="Proteomes" id="UP000464178">
    <property type="component" value="Chromosome"/>
</dbReference>
<dbReference type="InterPro" id="IPR011013">
    <property type="entry name" value="Gal_mutarotase_sf_dom"/>
</dbReference>
<dbReference type="CDD" id="cd01081">
    <property type="entry name" value="Aldose_epim"/>
    <property type="match status" value="1"/>
</dbReference>
<dbReference type="InterPro" id="IPR008183">
    <property type="entry name" value="Aldose_1/G6P_1-epimerase"/>
</dbReference>
<dbReference type="GO" id="GO:0030246">
    <property type="term" value="F:carbohydrate binding"/>
    <property type="evidence" value="ECO:0007669"/>
    <property type="project" value="InterPro"/>
</dbReference>
<dbReference type="KEGG" id="gms:SOIL9_27070"/>
<dbReference type="Gene3D" id="2.70.98.10">
    <property type="match status" value="1"/>
</dbReference>
<dbReference type="GO" id="GO:0033499">
    <property type="term" value="P:galactose catabolic process via UDP-galactose, Leloir pathway"/>
    <property type="evidence" value="ECO:0007669"/>
    <property type="project" value="TreeGrafter"/>
</dbReference>
<dbReference type="GO" id="GO:0004034">
    <property type="term" value="F:aldose 1-epimerase activity"/>
    <property type="evidence" value="ECO:0007669"/>
    <property type="project" value="TreeGrafter"/>
</dbReference>
<dbReference type="AlphaFoldDB" id="A0A6P2D2C5"/>
<proteinExistence type="predicted"/>